<evidence type="ECO:0000313" key="5">
    <source>
        <dbReference type="Proteomes" id="UP000606172"/>
    </source>
</evidence>
<dbReference type="InterPro" id="IPR013094">
    <property type="entry name" value="AB_hydrolase_3"/>
</dbReference>
<feature type="domain" description="Alpha/beta hydrolase fold-3" evidence="3">
    <location>
        <begin position="74"/>
        <end position="278"/>
    </location>
</feature>
<dbReference type="EMBL" id="BOOW01000019">
    <property type="protein sequence ID" value="GII92910.1"/>
    <property type="molecule type" value="Genomic_DNA"/>
</dbReference>
<keyword evidence="5" id="KW-1185">Reference proteome</keyword>
<evidence type="ECO:0000256" key="2">
    <source>
        <dbReference type="SAM" id="MobiDB-lite"/>
    </source>
</evidence>
<dbReference type="Gene3D" id="3.40.50.1820">
    <property type="entry name" value="alpha/beta hydrolase"/>
    <property type="match status" value="1"/>
</dbReference>
<sequence length="334" mass="35940">MRIDPELDALADGLPTFDFSDVRTARETFAGLVTEAEPSATMMVRDDIAKAGRNSEVPVRLYYGAKRDGPHPCLIYLHGGGFVLGGLDSEDAAAREIAQDVGCVVVSVDYRLAPEHPFPAALDDLRTVLDWVVERREDLKIDPSRIAVGGESAGACLAAAATLRARDEGGPAICFQYLGIPPLDDRLQSGSMTTLAFAPGWTRTNATWSWRHYLGGHSPDDSGYAVPARARSLRNLPPAYVAICEIDPLRDEGLEYARRLLASGVSTELVVYPGTFHGSSLIAPSAWVSRRMHRTKVEALRRGMGVDPDIADDERNVGEGVYDSSGISGEGASA</sequence>
<dbReference type="Proteomes" id="UP000606172">
    <property type="component" value="Unassembled WGS sequence"/>
</dbReference>
<dbReference type="RefSeq" id="WP_204026063.1">
    <property type="nucleotide sequence ID" value="NZ_BOOW01000019.1"/>
</dbReference>
<dbReference type="SUPFAM" id="SSF53474">
    <property type="entry name" value="alpha/beta-Hydrolases"/>
    <property type="match status" value="1"/>
</dbReference>
<accession>A0A919V5D9</accession>
<gene>
    <name evidence="4" type="primary">aes_2</name>
    <name evidence="4" type="ORF">Ssi02_31410</name>
</gene>
<evidence type="ECO:0000256" key="1">
    <source>
        <dbReference type="ARBA" id="ARBA00022801"/>
    </source>
</evidence>
<name>A0A919V5D9_9ACTN</name>
<dbReference type="PANTHER" id="PTHR48081">
    <property type="entry name" value="AB HYDROLASE SUPERFAMILY PROTEIN C4A8.06C"/>
    <property type="match status" value="1"/>
</dbReference>
<dbReference type="GO" id="GO:0016787">
    <property type="term" value="F:hydrolase activity"/>
    <property type="evidence" value="ECO:0007669"/>
    <property type="project" value="UniProtKB-KW"/>
</dbReference>
<proteinExistence type="predicted"/>
<reference evidence="4" key="1">
    <citation type="submission" date="2021-01" db="EMBL/GenBank/DDBJ databases">
        <title>Whole genome shotgun sequence of Sinosporangium siamense NBRC 109515.</title>
        <authorList>
            <person name="Komaki H."/>
            <person name="Tamura T."/>
        </authorList>
    </citation>
    <scope>NUCLEOTIDE SEQUENCE</scope>
    <source>
        <strain evidence="4">NBRC 109515</strain>
    </source>
</reference>
<keyword evidence="1" id="KW-0378">Hydrolase</keyword>
<dbReference type="Pfam" id="PF07859">
    <property type="entry name" value="Abhydrolase_3"/>
    <property type="match status" value="1"/>
</dbReference>
<evidence type="ECO:0000259" key="3">
    <source>
        <dbReference type="Pfam" id="PF07859"/>
    </source>
</evidence>
<dbReference type="PANTHER" id="PTHR48081:SF8">
    <property type="entry name" value="ALPHA_BETA HYDROLASE FOLD-3 DOMAIN-CONTAINING PROTEIN-RELATED"/>
    <property type="match status" value="1"/>
</dbReference>
<dbReference type="AlphaFoldDB" id="A0A919V5D9"/>
<dbReference type="InterPro" id="IPR029058">
    <property type="entry name" value="AB_hydrolase_fold"/>
</dbReference>
<dbReference type="InterPro" id="IPR050300">
    <property type="entry name" value="GDXG_lipolytic_enzyme"/>
</dbReference>
<evidence type="ECO:0000313" key="4">
    <source>
        <dbReference type="EMBL" id="GII92910.1"/>
    </source>
</evidence>
<protein>
    <submittedName>
        <fullName evidence="4">Esterase</fullName>
    </submittedName>
</protein>
<feature type="region of interest" description="Disordered" evidence="2">
    <location>
        <begin position="310"/>
        <end position="334"/>
    </location>
</feature>
<comment type="caution">
    <text evidence="4">The sequence shown here is derived from an EMBL/GenBank/DDBJ whole genome shotgun (WGS) entry which is preliminary data.</text>
</comment>
<organism evidence="4 5">
    <name type="scientific">Sinosporangium siamense</name>
    <dbReference type="NCBI Taxonomy" id="1367973"/>
    <lineage>
        <taxon>Bacteria</taxon>
        <taxon>Bacillati</taxon>
        <taxon>Actinomycetota</taxon>
        <taxon>Actinomycetes</taxon>
        <taxon>Streptosporangiales</taxon>
        <taxon>Streptosporangiaceae</taxon>
        <taxon>Sinosporangium</taxon>
    </lineage>
</organism>